<keyword evidence="3 9" id="KW-0489">Methyltransferase</keyword>
<dbReference type="CDD" id="cd11642">
    <property type="entry name" value="SUMT"/>
    <property type="match status" value="1"/>
</dbReference>
<dbReference type="SUPFAM" id="SSF53790">
    <property type="entry name" value="Tetrapyrrole methylase"/>
    <property type="match status" value="1"/>
</dbReference>
<keyword evidence="5" id="KW-0949">S-adenosyl-L-methionine</keyword>
<dbReference type="Proteomes" id="UP000246278">
    <property type="component" value="Unassembled WGS sequence"/>
</dbReference>
<evidence type="ECO:0000256" key="5">
    <source>
        <dbReference type="ARBA" id="ARBA00022691"/>
    </source>
</evidence>
<dbReference type="AlphaFoldDB" id="A0A317TBU0"/>
<comment type="pathway">
    <text evidence="7">Porphyrin-containing compound metabolism; siroheme biosynthesis; precorrin-2 from uroporphyrinogen III: step 1/1.</text>
</comment>
<dbReference type="Gene3D" id="3.30.950.10">
    <property type="entry name" value="Methyltransferase, Cobalt-precorrin-4 Transmethylase, Domain 2"/>
    <property type="match status" value="1"/>
</dbReference>
<dbReference type="GO" id="GO:0019354">
    <property type="term" value="P:siroheme biosynthetic process"/>
    <property type="evidence" value="ECO:0007669"/>
    <property type="project" value="InterPro"/>
</dbReference>
<dbReference type="EC" id="2.1.1.107" evidence="2"/>
<keyword evidence="4 9" id="KW-0808">Transferase</keyword>
<dbReference type="NCBIfam" id="TIGR01469">
    <property type="entry name" value="cobA_cysG_Cterm"/>
    <property type="match status" value="1"/>
</dbReference>
<evidence type="ECO:0000256" key="4">
    <source>
        <dbReference type="ARBA" id="ARBA00022679"/>
    </source>
</evidence>
<keyword evidence="10" id="KW-1185">Reference proteome</keyword>
<dbReference type="GO" id="GO:0032259">
    <property type="term" value="P:methylation"/>
    <property type="evidence" value="ECO:0007669"/>
    <property type="project" value="UniProtKB-KW"/>
</dbReference>
<dbReference type="InterPro" id="IPR000878">
    <property type="entry name" value="4pyrrol_Mease"/>
</dbReference>
<accession>A0A317TBU0</accession>
<dbReference type="NCBIfam" id="NF004790">
    <property type="entry name" value="PRK06136.1"/>
    <property type="match status" value="1"/>
</dbReference>
<evidence type="ECO:0000256" key="2">
    <source>
        <dbReference type="ARBA" id="ARBA00012162"/>
    </source>
</evidence>
<evidence type="ECO:0000313" key="9">
    <source>
        <dbReference type="EMBL" id="PWW83266.1"/>
    </source>
</evidence>
<proteinExistence type="inferred from homology"/>
<dbReference type="Pfam" id="PF00590">
    <property type="entry name" value="TP_methylase"/>
    <property type="match status" value="1"/>
</dbReference>
<feature type="domain" description="Tetrapyrrole methylase" evidence="8">
    <location>
        <begin position="8"/>
        <end position="222"/>
    </location>
</feature>
<name>A0A317TBU0_9CHLB</name>
<evidence type="ECO:0000256" key="1">
    <source>
        <dbReference type="ARBA" id="ARBA00005879"/>
    </source>
</evidence>
<protein>
    <recommendedName>
        <fullName evidence="2">uroporphyrinogen-III C-methyltransferase</fullName>
        <ecNumber evidence="2">2.1.1.107</ecNumber>
    </recommendedName>
</protein>
<comment type="caution">
    <text evidence="9">The sequence shown here is derived from an EMBL/GenBank/DDBJ whole genome shotgun (WGS) entry which is preliminary data.</text>
</comment>
<dbReference type="PANTHER" id="PTHR45790">
    <property type="entry name" value="SIROHEME SYNTHASE-RELATED"/>
    <property type="match status" value="1"/>
</dbReference>
<evidence type="ECO:0000256" key="3">
    <source>
        <dbReference type="ARBA" id="ARBA00022603"/>
    </source>
</evidence>
<evidence type="ECO:0000313" key="10">
    <source>
        <dbReference type="Proteomes" id="UP000246278"/>
    </source>
</evidence>
<gene>
    <name evidence="9" type="primary">cobA</name>
    <name evidence="9" type="ORF">CR164_01540</name>
</gene>
<sequence length="274" mass="30145">MIDKKGIVTIAGAGPGDPELLTLKVLKRLQDADVVLHDSLISKEILKLVPDDAETVNVGKRCGDGQDQEKRQERINAMMIGYALEGKYCVRLKAGDPFVFGRGVEEVRALMEKGIEAEVIPGITAGLAAANMLQIPVTERNRTSSLLFCTGHTASYSFEQFQGVLALLREGSPVVMYMGMKNFETIVNRLLDARLPVSLQVSIVSKVSLCDQKVITGMLETIGDVIREQDIETPAVFFIGEHTLPVKELFSTSAGILNTSEQKEDNEEMYRQEL</sequence>
<dbReference type="InterPro" id="IPR035996">
    <property type="entry name" value="4pyrrol_Methylase_sf"/>
</dbReference>
<dbReference type="EMBL" id="PDNZ01000001">
    <property type="protein sequence ID" value="PWW83266.1"/>
    <property type="molecule type" value="Genomic_DNA"/>
</dbReference>
<evidence type="ECO:0000259" key="8">
    <source>
        <dbReference type="Pfam" id="PF00590"/>
    </source>
</evidence>
<evidence type="ECO:0000256" key="6">
    <source>
        <dbReference type="ARBA" id="ARBA00023244"/>
    </source>
</evidence>
<dbReference type="PANTHER" id="PTHR45790:SF3">
    <property type="entry name" value="S-ADENOSYL-L-METHIONINE-DEPENDENT UROPORPHYRINOGEN III METHYLTRANSFERASE, CHLOROPLASTIC"/>
    <property type="match status" value="1"/>
</dbReference>
<dbReference type="FunFam" id="3.40.1010.10:FF:000001">
    <property type="entry name" value="Siroheme synthase"/>
    <property type="match status" value="1"/>
</dbReference>
<dbReference type="InterPro" id="IPR050161">
    <property type="entry name" value="Siro_Cobalamin_biosynth"/>
</dbReference>
<dbReference type="InterPro" id="IPR014777">
    <property type="entry name" value="4pyrrole_Mease_sub1"/>
</dbReference>
<evidence type="ECO:0000256" key="7">
    <source>
        <dbReference type="ARBA" id="ARBA00025705"/>
    </source>
</evidence>
<dbReference type="InterPro" id="IPR014776">
    <property type="entry name" value="4pyrrole_Mease_sub2"/>
</dbReference>
<reference evidence="10" key="1">
    <citation type="submission" date="2017-10" db="EMBL/GenBank/DDBJ databases">
        <authorList>
            <person name="Gaisin V.A."/>
            <person name="Rysina M.S."/>
            <person name="Grouzdev D.S."/>
        </authorList>
    </citation>
    <scope>NUCLEOTIDE SEQUENCE [LARGE SCALE GENOMIC DNA]</scope>
    <source>
        <strain evidence="10">V1</strain>
    </source>
</reference>
<keyword evidence="6" id="KW-0627">Porphyrin biosynthesis</keyword>
<dbReference type="Gene3D" id="3.40.1010.10">
    <property type="entry name" value="Cobalt-precorrin-4 Transmethylase, Domain 1"/>
    <property type="match status" value="1"/>
</dbReference>
<comment type="similarity">
    <text evidence="1">Belongs to the precorrin methyltransferase family.</text>
</comment>
<dbReference type="InterPro" id="IPR006366">
    <property type="entry name" value="CobA/CysG_C"/>
</dbReference>
<dbReference type="RefSeq" id="WP_110022146.1">
    <property type="nucleotide sequence ID" value="NZ_PDNZ01000001.1"/>
</dbReference>
<dbReference type="GO" id="GO:0004851">
    <property type="term" value="F:uroporphyrin-III C-methyltransferase activity"/>
    <property type="evidence" value="ECO:0007669"/>
    <property type="project" value="UniProtKB-EC"/>
</dbReference>
<dbReference type="OrthoDB" id="9815856at2"/>
<organism evidence="9 10">
    <name type="scientific">Prosthecochloris marina</name>
    <dbReference type="NCBI Taxonomy" id="2017681"/>
    <lineage>
        <taxon>Bacteria</taxon>
        <taxon>Pseudomonadati</taxon>
        <taxon>Chlorobiota</taxon>
        <taxon>Chlorobiia</taxon>
        <taxon>Chlorobiales</taxon>
        <taxon>Chlorobiaceae</taxon>
        <taxon>Prosthecochloris</taxon>
    </lineage>
</organism>